<evidence type="ECO:0000256" key="2">
    <source>
        <dbReference type="SAM" id="MobiDB-lite"/>
    </source>
</evidence>
<evidence type="ECO:0000313" key="4">
    <source>
        <dbReference type="Proteomes" id="UP000785679"/>
    </source>
</evidence>
<feature type="region of interest" description="Disordered" evidence="2">
    <location>
        <begin position="180"/>
        <end position="242"/>
    </location>
</feature>
<dbReference type="AlphaFoldDB" id="A0A8J8NCM6"/>
<dbReference type="EMBL" id="RRYP01022630">
    <property type="protein sequence ID" value="TNV72373.1"/>
    <property type="molecule type" value="Genomic_DNA"/>
</dbReference>
<comment type="caution">
    <text evidence="3">The sequence shown here is derived from an EMBL/GenBank/DDBJ whole genome shotgun (WGS) entry which is preliminary data.</text>
</comment>
<feature type="region of interest" description="Disordered" evidence="2">
    <location>
        <begin position="126"/>
        <end position="157"/>
    </location>
</feature>
<protein>
    <submittedName>
        <fullName evidence="3">Uncharacterized protein</fullName>
    </submittedName>
</protein>
<evidence type="ECO:0000256" key="1">
    <source>
        <dbReference type="SAM" id="Coils"/>
    </source>
</evidence>
<feature type="coiled-coil region" evidence="1">
    <location>
        <begin position="58"/>
        <end position="103"/>
    </location>
</feature>
<proteinExistence type="predicted"/>
<gene>
    <name evidence="3" type="ORF">FGO68_gene9761</name>
</gene>
<feature type="compositionally biased region" description="Polar residues" evidence="2">
    <location>
        <begin position="207"/>
        <end position="216"/>
    </location>
</feature>
<reference evidence="3" key="1">
    <citation type="submission" date="2019-06" db="EMBL/GenBank/DDBJ databases">
        <authorList>
            <person name="Zheng W."/>
        </authorList>
    </citation>
    <scope>NUCLEOTIDE SEQUENCE</scope>
    <source>
        <strain evidence="3">QDHG01</strain>
    </source>
</reference>
<organism evidence="3 4">
    <name type="scientific">Halteria grandinella</name>
    <dbReference type="NCBI Taxonomy" id="5974"/>
    <lineage>
        <taxon>Eukaryota</taxon>
        <taxon>Sar</taxon>
        <taxon>Alveolata</taxon>
        <taxon>Ciliophora</taxon>
        <taxon>Intramacronucleata</taxon>
        <taxon>Spirotrichea</taxon>
        <taxon>Stichotrichia</taxon>
        <taxon>Sporadotrichida</taxon>
        <taxon>Halteriidae</taxon>
        <taxon>Halteria</taxon>
    </lineage>
</organism>
<keyword evidence="4" id="KW-1185">Reference proteome</keyword>
<sequence>MNGAPQSGSLFDPNLYGNSGQGGNNNLGKQPMWKNVSQLELQDPEARAGLTRILDVQMKEKADKKQREQEIHRQYQERMRMQIDAQTKEQKMHEQARKDLQQDYRYFLDQQKLGNAQLREQQMIEHTGNPNPRRNGAHAMLPPRPQQQQPPPGFYPGTSLLPQGQQPFFNNTVSGVPPYGVDGGFNNSLGQVPPSRNGPPPPLRGSFNQSLNNYQGQPPPMYNSMQQPQGPPGGMARQGSQAQLYLSSVAARNMMNNNNISSNNNNSKEQYYT</sequence>
<keyword evidence="1" id="KW-0175">Coiled coil</keyword>
<accession>A0A8J8NCM6</accession>
<dbReference type="Proteomes" id="UP000785679">
    <property type="component" value="Unassembled WGS sequence"/>
</dbReference>
<evidence type="ECO:0000313" key="3">
    <source>
        <dbReference type="EMBL" id="TNV72373.1"/>
    </source>
</evidence>
<feature type="region of interest" description="Disordered" evidence="2">
    <location>
        <begin position="1"/>
        <end position="31"/>
    </location>
</feature>
<feature type="compositionally biased region" description="Pro residues" evidence="2">
    <location>
        <begin position="142"/>
        <end position="154"/>
    </location>
</feature>
<name>A0A8J8NCM6_HALGN</name>